<protein>
    <recommendedName>
        <fullName evidence="4">Ig-like domain-containing protein</fullName>
    </recommendedName>
</protein>
<evidence type="ECO:0000256" key="2">
    <source>
        <dbReference type="SAM" id="Phobius"/>
    </source>
</evidence>
<keyword evidence="2" id="KW-0812">Transmembrane</keyword>
<dbReference type="SMART" id="SM00238">
    <property type="entry name" value="BIR"/>
    <property type="match status" value="1"/>
</dbReference>
<gene>
    <name evidence="5" type="ORF">MGAL_10B026544</name>
</gene>
<keyword evidence="2" id="KW-0472">Membrane</keyword>
<name>A0A8B6GU94_MYTGA</name>
<dbReference type="PROSITE" id="PS50835">
    <property type="entry name" value="IG_LIKE"/>
    <property type="match status" value="1"/>
</dbReference>
<dbReference type="InterPro" id="IPR036179">
    <property type="entry name" value="Ig-like_dom_sf"/>
</dbReference>
<accession>A0A8B6GU94</accession>
<dbReference type="GO" id="GO:0043027">
    <property type="term" value="F:cysteine-type endopeptidase inhibitor activity involved in apoptotic process"/>
    <property type="evidence" value="ECO:0007669"/>
    <property type="project" value="InterPro"/>
</dbReference>
<dbReference type="InterPro" id="IPR028789">
    <property type="entry name" value="Naip"/>
</dbReference>
<dbReference type="InterPro" id="IPR007110">
    <property type="entry name" value="Ig-like_dom"/>
</dbReference>
<feature type="region of interest" description="Disordered" evidence="1">
    <location>
        <begin position="189"/>
        <end position="215"/>
    </location>
</feature>
<feature type="region of interest" description="Disordered" evidence="1">
    <location>
        <begin position="404"/>
        <end position="435"/>
    </location>
</feature>
<dbReference type="GO" id="GO:0005524">
    <property type="term" value="F:ATP binding"/>
    <property type="evidence" value="ECO:0007669"/>
    <property type="project" value="TreeGrafter"/>
</dbReference>
<evidence type="ECO:0000256" key="1">
    <source>
        <dbReference type="SAM" id="MobiDB-lite"/>
    </source>
</evidence>
<dbReference type="GO" id="GO:0043066">
    <property type="term" value="P:negative regulation of apoptotic process"/>
    <property type="evidence" value="ECO:0007669"/>
    <property type="project" value="InterPro"/>
</dbReference>
<dbReference type="AlphaFoldDB" id="A0A8B6GU94"/>
<dbReference type="EMBL" id="UYJE01009015">
    <property type="protein sequence ID" value="VDI69284.1"/>
    <property type="molecule type" value="Genomic_DNA"/>
</dbReference>
<feature type="transmembrane region" description="Helical" evidence="2">
    <location>
        <begin position="141"/>
        <end position="165"/>
    </location>
</feature>
<feature type="chain" id="PRO_5032977646" description="Ig-like domain-containing protein" evidence="3">
    <location>
        <begin position="22"/>
        <end position="435"/>
    </location>
</feature>
<evidence type="ECO:0000313" key="6">
    <source>
        <dbReference type="Proteomes" id="UP000596742"/>
    </source>
</evidence>
<keyword evidence="2" id="KW-1133">Transmembrane helix</keyword>
<dbReference type="OrthoDB" id="6134384at2759"/>
<dbReference type="InterPro" id="IPR001370">
    <property type="entry name" value="BIR_rpt"/>
</dbReference>
<dbReference type="GO" id="GO:0072557">
    <property type="term" value="C:IPAF inflammasome complex"/>
    <property type="evidence" value="ECO:0007669"/>
    <property type="project" value="TreeGrafter"/>
</dbReference>
<dbReference type="Proteomes" id="UP000596742">
    <property type="component" value="Unassembled WGS sequence"/>
</dbReference>
<sequence>MIVNILWVSVWMVFMVILSEAKVVWEVQKPISEYGEDLELNCIADNYNMSSQSSKRWYQGQTLLTFNDGSEDNTKYNASLYSNGFKLMIKNLTKNDVNITYMCSDGFDKSENLPLRIEDVFKDLHNVTVHTGMIMERDSSIAVIVGIVCGITIICIVIFVFIIVLRRNKDKILTKICYDIQSRDGDEQIPLSSIQPDITDNQQTPTIRPENQQPNRNEFLAIVNEADQSCRLPSNGDIETTRNASVNCQPGSLAVLYDDNIIEPIFVTSRSRLSDCIAPQSQQSEDDDKTISFAADTERSLVSSRPVGVVLPNNDSHISNPNQEEEIIISSAKFPAYSKKRVREQSFTEWSLSEPSKQKMASAGFFYKGCNTYAQCFCCGFNQKWRENDDPFSSSLHNDNCSYSQKVNNSSGQVQNEDSISSSPNNEETNPKSME</sequence>
<dbReference type="Pfam" id="PF00653">
    <property type="entry name" value="BIR"/>
    <property type="match status" value="1"/>
</dbReference>
<dbReference type="SUPFAM" id="SSF48726">
    <property type="entry name" value="Immunoglobulin"/>
    <property type="match status" value="1"/>
</dbReference>
<feature type="compositionally biased region" description="Polar residues" evidence="1">
    <location>
        <begin position="190"/>
        <end position="215"/>
    </location>
</feature>
<dbReference type="SUPFAM" id="SSF57924">
    <property type="entry name" value="Inhibitor of apoptosis (IAP) repeat"/>
    <property type="match status" value="1"/>
</dbReference>
<dbReference type="PROSITE" id="PS50143">
    <property type="entry name" value="BIR_REPEAT_2"/>
    <property type="match status" value="1"/>
</dbReference>
<reference evidence="5" key="1">
    <citation type="submission" date="2018-11" db="EMBL/GenBank/DDBJ databases">
        <authorList>
            <person name="Alioto T."/>
            <person name="Alioto T."/>
        </authorList>
    </citation>
    <scope>NUCLEOTIDE SEQUENCE</scope>
</reference>
<evidence type="ECO:0000313" key="5">
    <source>
        <dbReference type="EMBL" id="VDI69284.1"/>
    </source>
</evidence>
<proteinExistence type="predicted"/>
<evidence type="ECO:0000259" key="4">
    <source>
        <dbReference type="PROSITE" id="PS50835"/>
    </source>
</evidence>
<keyword evidence="6" id="KW-1185">Reference proteome</keyword>
<keyword evidence="3" id="KW-0732">Signal</keyword>
<dbReference type="Gene3D" id="1.10.1170.10">
    <property type="entry name" value="Inhibitor Of Apoptosis Protein (2mihbC-IAP-1), Chain A"/>
    <property type="match status" value="1"/>
</dbReference>
<dbReference type="GO" id="GO:0042742">
    <property type="term" value="P:defense response to bacterium"/>
    <property type="evidence" value="ECO:0007669"/>
    <property type="project" value="TreeGrafter"/>
</dbReference>
<dbReference type="PANTHER" id="PTHR46914:SF1">
    <property type="entry name" value="BACULOVIRAL IAP REPEAT-CONTAINING PROTEIN 1"/>
    <property type="match status" value="1"/>
</dbReference>
<dbReference type="GO" id="GO:0016045">
    <property type="term" value="P:detection of bacterium"/>
    <property type="evidence" value="ECO:0007669"/>
    <property type="project" value="TreeGrafter"/>
</dbReference>
<feature type="signal peptide" evidence="3">
    <location>
        <begin position="1"/>
        <end position="21"/>
    </location>
</feature>
<dbReference type="PANTHER" id="PTHR46914">
    <property type="entry name" value="BACULOVIRAL IAP REPEAT-CONTAINING PROTEIN 1"/>
    <property type="match status" value="1"/>
</dbReference>
<organism evidence="5 6">
    <name type="scientific">Mytilus galloprovincialis</name>
    <name type="common">Mediterranean mussel</name>
    <dbReference type="NCBI Taxonomy" id="29158"/>
    <lineage>
        <taxon>Eukaryota</taxon>
        <taxon>Metazoa</taxon>
        <taxon>Spiralia</taxon>
        <taxon>Lophotrochozoa</taxon>
        <taxon>Mollusca</taxon>
        <taxon>Bivalvia</taxon>
        <taxon>Autobranchia</taxon>
        <taxon>Pteriomorphia</taxon>
        <taxon>Mytilida</taxon>
        <taxon>Mytiloidea</taxon>
        <taxon>Mytilidae</taxon>
        <taxon>Mytilinae</taxon>
        <taxon>Mytilus</taxon>
    </lineage>
</organism>
<feature type="domain" description="Ig-like" evidence="4">
    <location>
        <begin position="35"/>
        <end position="103"/>
    </location>
</feature>
<comment type="caution">
    <text evidence="5">The sequence shown here is derived from an EMBL/GenBank/DDBJ whole genome shotgun (WGS) entry which is preliminary data.</text>
</comment>
<evidence type="ECO:0000256" key="3">
    <source>
        <dbReference type="SAM" id="SignalP"/>
    </source>
</evidence>